<protein>
    <submittedName>
        <fullName evidence="2">MBL fold metallo-hydrolase</fullName>
    </submittedName>
</protein>
<comment type="caution">
    <text evidence="2">The sequence shown here is derived from an EMBL/GenBank/DDBJ whole genome shotgun (WGS) entry which is preliminary data.</text>
</comment>
<evidence type="ECO:0000259" key="1">
    <source>
        <dbReference type="SMART" id="SM00849"/>
    </source>
</evidence>
<dbReference type="Proteomes" id="UP000037843">
    <property type="component" value="Unassembled WGS sequence"/>
</dbReference>
<dbReference type="InterPro" id="IPR050855">
    <property type="entry name" value="NDM-1-like"/>
</dbReference>
<dbReference type="PANTHER" id="PTHR42951:SF17">
    <property type="entry name" value="METALLO-BETA-LACTAMASE DOMAIN-CONTAINING PROTEIN"/>
    <property type="match status" value="1"/>
</dbReference>
<dbReference type="EMBL" id="LJFO01000013">
    <property type="protein sequence ID" value="KPG06418.1"/>
    <property type="molecule type" value="Genomic_DNA"/>
</dbReference>
<dbReference type="Pfam" id="PF00753">
    <property type="entry name" value="Lactamase_B"/>
    <property type="match status" value="1"/>
</dbReference>
<dbReference type="RefSeq" id="WP_043080160.1">
    <property type="nucleotide sequence ID" value="NZ_CP011530.1"/>
</dbReference>
<evidence type="ECO:0000313" key="3">
    <source>
        <dbReference type="EMBL" id="KPG34839.1"/>
    </source>
</evidence>
<dbReference type="SMART" id="SM00849">
    <property type="entry name" value="Lactamase_B"/>
    <property type="match status" value="1"/>
</dbReference>
<dbReference type="SUPFAM" id="SSF56281">
    <property type="entry name" value="Metallo-hydrolase/oxidoreductase"/>
    <property type="match status" value="1"/>
</dbReference>
<sequence>MPSPDLQQLTASLFRLRIPGERAYLLNCYLWQGPDGVTLIDTGWPDSAKLIEQALRRLGSSRADVTRIVLTHFHEDHVGSAAEIAAWSGAEVIAGVPDSAFISGECYGPVPELTPGERALRPEFVEPPHGPVCRVDRMVGDGDVLGFAGGAQVIAVPGHTPGSIALYLPAAEAVLTGDAVAEFNGQVILGVFNIDRVAAMNSLSGLAATGATIAGFGHGEAVLRNAGMRIAAAIDPFGT</sequence>
<dbReference type="GeneID" id="45763432"/>
<reference evidence="4 5" key="1">
    <citation type="submission" date="2015-09" db="EMBL/GenBank/DDBJ databases">
        <title>Genome Sequences of Mycobacterium immunogenum Isolates, Recuperated from a Chloraminated Drinking Water Distribution System Simulator Subjected to Episodes of Nitrification.</title>
        <authorList>
            <person name="Gomez-Alvarez V."/>
            <person name="Revetta R.P."/>
        </authorList>
    </citation>
    <scope>NUCLEOTIDE SEQUENCE [LARGE SCALE GENOMIC DNA]</scope>
    <source>
        <strain evidence="2 4">H008</strain>
        <strain evidence="3 5">H076</strain>
    </source>
</reference>
<evidence type="ECO:0000313" key="5">
    <source>
        <dbReference type="Proteomes" id="UP000037962"/>
    </source>
</evidence>
<accession>A0A7V8LLN7</accession>
<gene>
    <name evidence="2" type="ORF">AN908_21240</name>
    <name evidence="3" type="ORF">AN912_09270</name>
</gene>
<dbReference type="GO" id="GO:0016787">
    <property type="term" value="F:hydrolase activity"/>
    <property type="evidence" value="ECO:0007669"/>
    <property type="project" value="UniProtKB-KW"/>
</dbReference>
<dbReference type="OrthoDB" id="2971563at2"/>
<keyword evidence="2" id="KW-0378">Hydrolase</keyword>
<organism evidence="2 4">
    <name type="scientific">Mycobacteroides immunogenum</name>
    <dbReference type="NCBI Taxonomy" id="83262"/>
    <lineage>
        <taxon>Bacteria</taxon>
        <taxon>Bacillati</taxon>
        <taxon>Actinomycetota</taxon>
        <taxon>Actinomycetes</taxon>
        <taxon>Mycobacteriales</taxon>
        <taxon>Mycobacteriaceae</taxon>
        <taxon>Mycobacteroides</taxon>
    </lineage>
</organism>
<keyword evidence="5" id="KW-1185">Reference proteome</keyword>
<dbReference type="InterPro" id="IPR036866">
    <property type="entry name" value="RibonucZ/Hydroxyglut_hydro"/>
</dbReference>
<dbReference type="InterPro" id="IPR001279">
    <property type="entry name" value="Metallo-B-lactamas"/>
</dbReference>
<dbReference type="Gene3D" id="3.60.15.10">
    <property type="entry name" value="Ribonuclease Z/Hydroxyacylglutathione hydrolase-like"/>
    <property type="match status" value="1"/>
</dbReference>
<dbReference type="AlphaFoldDB" id="A0A7V8LLN7"/>
<proteinExistence type="predicted"/>
<dbReference type="CDD" id="cd07721">
    <property type="entry name" value="yflN-like_MBL-fold"/>
    <property type="match status" value="1"/>
</dbReference>
<dbReference type="PANTHER" id="PTHR42951">
    <property type="entry name" value="METALLO-BETA-LACTAMASE DOMAIN-CONTAINING"/>
    <property type="match status" value="1"/>
</dbReference>
<dbReference type="Proteomes" id="UP000037962">
    <property type="component" value="Unassembled WGS sequence"/>
</dbReference>
<evidence type="ECO:0000313" key="2">
    <source>
        <dbReference type="EMBL" id="KPG06418.1"/>
    </source>
</evidence>
<feature type="domain" description="Metallo-beta-lactamase" evidence="1">
    <location>
        <begin position="25"/>
        <end position="218"/>
    </location>
</feature>
<dbReference type="KEGG" id="miz:BAB75_05915"/>
<name>A0A7V8LLN7_9MYCO</name>
<dbReference type="EMBL" id="LJFS01000009">
    <property type="protein sequence ID" value="KPG34839.1"/>
    <property type="molecule type" value="Genomic_DNA"/>
</dbReference>
<evidence type="ECO:0000313" key="4">
    <source>
        <dbReference type="Proteomes" id="UP000037843"/>
    </source>
</evidence>